<keyword evidence="2" id="KW-1185">Reference proteome</keyword>
<organism evidence="1 2">
    <name type="scientific">Ricinus communis</name>
    <name type="common">Castor bean</name>
    <dbReference type="NCBI Taxonomy" id="3988"/>
    <lineage>
        <taxon>Eukaryota</taxon>
        <taxon>Viridiplantae</taxon>
        <taxon>Streptophyta</taxon>
        <taxon>Embryophyta</taxon>
        <taxon>Tracheophyta</taxon>
        <taxon>Spermatophyta</taxon>
        <taxon>Magnoliopsida</taxon>
        <taxon>eudicotyledons</taxon>
        <taxon>Gunneridae</taxon>
        <taxon>Pentapetalae</taxon>
        <taxon>rosids</taxon>
        <taxon>fabids</taxon>
        <taxon>Malpighiales</taxon>
        <taxon>Euphorbiaceae</taxon>
        <taxon>Acalyphoideae</taxon>
        <taxon>Acalypheae</taxon>
        <taxon>Ricinus</taxon>
    </lineage>
</organism>
<accession>B9S730</accession>
<dbReference type="EMBL" id="EQ973883">
    <property type="protein sequence ID" value="EEF40609.1"/>
    <property type="molecule type" value="Genomic_DNA"/>
</dbReference>
<gene>
    <name evidence="1" type="ORF">RCOM_1332600</name>
</gene>
<dbReference type="Proteomes" id="UP000008311">
    <property type="component" value="Unassembled WGS sequence"/>
</dbReference>
<proteinExistence type="predicted"/>
<dbReference type="AlphaFoldDB" id="B9S730"/>
<sequence>MKTLSPVLACRSSSLTFTIAYRPPRHARNLHRLQPNPSLSPLSTIFVVIIAFNNVCRHHCLHCRRATTVIV</sequence>
<evidence type="ECO:0000313" key="2">
    <source>
        <dbReference type="Proteomes" id="UP000008311"/>
    </source>
</evidence>
<protein>
    <submittedName>
        <fullName evidence="1">Uncharacterized protein</fullName>
    </submittedName>
</protein>
<evidence type="ECO:0000313" key="1">
    <source>
        <dbReference type="EMBL" id="EEF40609.1"/>
    </source>
</evidence>
<reference evidence="2" key="1">
    <citation type="journal article" date="2010" name="Nat. Biotechnol.">
        <title>Draft genome sequence of the oilseed species Ricinus communis.</title>
        <authorList>
            <person name="Chan A.P."/>
            <person name="Crabtree J."/>
            <person name="Zhao Q."/>
            <person name="Lorenzi H."/>
            <person name="Orvis J."/>
            <person name="Puiu D."/>
            <person name="Melake-Berhan A."/>
            <person name="Jones K.M."/>
            <person name="Redman J."/>
            <person name="Chen G."/>
            <person name="Cahoon E.B."/>
            <person name="Gedil M."/>
            <person name="Stanke M."/>
            <person name="Haas B.J."/>
            <person name="Wortman J.R."/>
            <person name="Fraser-Liggett C.M."/>
            <person name="Ravel J."/>
            <person name="Rabinowicz P.D."/>
        </authorList>
    </citation>
    <scope>NUCLEOTIDE SEQUENCE [LARGE SCALE GENOMIC DNA]</scope>
    <source>
        <strain evidence="2">cv. Hale</strain>
    </source>
</reference>
<name>B9S730_RICCO</name>
<dbReference type="InParanoid" id="B9S730"/>